<dbReference type="AlphaFoldDB" id="A0A1F8F7L3"/>
<organism evidence="6 7">
    <name type="scientific">Candidatus Yanofskybacteria bacterium RIFCSPHIGHO2_02_FULL_39_10</name>
    <dbReference type="NCBI Taxonomy" id="1802674"/>
    <lineage>
        <taxon>Bacteria</taxon>
        <taxon>Candidatus Yanofskyibacteriota</taxon>
    </lineage>
</organism>
<evidence type="ECO:0000256" key="3">
    <source>
        <dbReference type="ARBA" id="ARBA00022801"/>
    </source>
</evidence>
<comment type="caution">
    <text evidence="6">The sequence shown here is derived from an EMBL/GenBank/DDBJ whole genome shotgun (WGS) entry which is preliminary data.</text>
</comment>
<dbReference type="InterPro" id="IPR036034">
    <property type="entry name" value="PDZ_sf"/>
</dbReference>
<keyword evidence="4" id="KW-0720">Serine protease</keyword>
<comment type="similarity">
    <text evidence="1">Belongs to the peptidase S41A family.</text>
</comment>
<feature type="non-terminal residue" evidence="6">
    <location>
        <position position="433"/>
    </location>
</feature>
<dbReference type="Proteomes" id="UP000178908">
    <property type="component" value="Unassembled WGS sequence"/>
</dbReference>
<dbReference type="SMART" id="SM00228">
    <property type="entry name" value="PDZ"/>
    <property type="match status" value="1"/>
</dbReference>
<dbReference type="InterPro" id="IPR005151">
    <property type="entry name" value="Tail-specific_protease"/>
</dbReference>
<feature type="domain" description="PDZ" evidence="5">
    <location>
        <begin position="126"/>
        <end position="192"/>
    </location>
</feature>
<dbReference type="InterPro" id="IPR001478">
    <property type="entry name" value="PDZ"/>
</dbReference>
<dbReference type="SUPFAM" id="SSF50156">
    <property type="entry name" value="PDZ domain-like"/>
    <property type="match status" value="1"/>
</dbReference>
<dbReference type="GO" id="GO:0007165">
    <property type="term" value="P:signal transduction"/>
    <property type="evidence" value="ECO:0007669"/>
    <property type="project" value="TreeGrafter"/>
</dbReference>
<dbReference type="GO" id="GO:0008236">
    <property type="term" value="F:serine-type peptidase activity"/>
    <property type="evidence" value="ECO:0007669"/>
    <property type="project" value="UniProtKB-KW"/>
</dbReference>
<sequence length="433" mass="47613">MKNGLRNRVLSFALSSVLIFSSQFIFVQKAVAQTQDSSVSAQTQTSPEAATLERKKQALLKLISLINKPEDIKKLYDFFVVQQDVMANYVDEKSLVEVLDLAMTGMVEGLDPYSHLFIDEKAEALYKEFTEESNYAGIGITITSLHKNIFVTEVFDNSPSAKAGIQAGDAILEVAGKSVYGLDVFEVGKLVQGGEGTSVTIEIKNQRLQKPKTVIIVRQKIIVESISFRDLGKDVVYAKIRSFLPDGEVVNRFQEVLAKASNKKLIIDLRGNGGGSLRAVNRMVGFLVGPDKLLINIKERDGESSVMTPRESNPAKPPAKIAVLTDNFSASASEIMAGTLKHYKVATIIGVRTFGKATAQNYLGLDTPGYRMQGSRLIMGITTARYFLPDGTNITGNGVQPNIEVEQSDNFRSYDYMTKKDTQLQAALKFLKN</sequence>
<evidence type="ECO:0000256" key="4">
    <source>
        <dbReference type="ARBA" id="ARBA00022825"/>
    </source>
</evidence>
<dbReference type="CDD" id="cd07560">
    <property type="entry name" value="Peptidase_S41_CPP"/>
    <property type="match status" value="1"/>
</dbReference>
<dbReference type="CDD" id="cd06782">
    <property type="entry name" value="cpPDZ_CPP-like"/>
    <property type="match status" value="1"/>
</dbReference>
<dbReference type="GO" id="GO:0004175">
    <property type="term" value="F:endopeptidase activity"/>
    <property type="evidence" value="ECO:0007669"/>
    <property type="project" value="TreeGrafter"/>
</dbReference>
<dbReference type="EMBL" id="MGJO01000053">
    <property type="protein sequence ID" value="OGN08269.1"/>
    <property type="molecule type" value="Genomic_DNA"/>
</dbReference>
<proteinExistence type="inferred from homology"/>
<dbReference type="InterPro" id="IPR029045">
    <property type="entry name" value="ClpP/crotonase-like_dom_sf"/>
</dbReference>
<accession>A0A1F8F7L3</accession>
<evidence type="ECO:0000313" key="7">
    <source>
        <dbReference type="Proteomes" id="UP000178908"/>
    </source>
</evidence>
<protein>
    <recommendedName>
        <fullName evidence="5">PDZ domain-containing protein</fullName>
    </recommendedName>
</protein>
<reference evidence="6 7" key="1">
    <citation type="journal article" date="2016" name="Nat. Commun.">
        <title>Thousands of microbial genomes shed light on interconnected biogeochemical processes in an aquifer system.</title>
        <authorList>
            <person name="Anantharaman K."/>
            <person name="Brown C.T."/>
            <person name="Hug L.A."/>
            <person name="Sharon I."/>
            <person name="Castelle C.J."/>
            <person name="Probst A.J."/>
            <person name="Thomas B.C."/>
            <person name="Singh A."/>
            <person name="Wilkins M.J."/>
            <person name="Karaoz U."/>
            <person name="Brodie E.L."/>
            <person name="Williams K.H."/>
            <person name="Hubbard S.S."/>
            <person name="Banfield J.F."/>
        </authorList>
    </citation>
    <scope>NUCLEOTIDE SEQUENCE [LARGE SCALE GENOMIC DNA]</scope>
</reference>
<dbReference type="Pfam" id="PF17820">
    <property type="entry name" value="PDZ_6"/>
    <property type="match status" value="1"/>
</dbReference>
<dbReference type="PROSITE" id="PS50106">
    <property type="entry name" value="PDZ"/>
    <property type="match status" value="1"/>
</dbReference>
<dbReference type="InterPro" id="IPR004447">
    <property type="entry name" value="Peptidase_S41A"/>
</dbReference>
<dbReference type="GO" id="GO:0030288">
    <property type="term" value="C:outer membrane-bounded periplasmic space"/>
    <property type="evidence" value="ECO:0007669"/>
    <property type="project" value="TreeGrafter"/>
</dbReference>
<dbReference type="PANTHER" id="PTHR32060">
    <property type="entry name" value="TAIL-SPECIFIC PROTEASE"/>
    <property type="match status" value="1"/>
</dbReference>
<evidence type="ECO:0000256" key="2">
    <source>
        <dbReference type="ARBA" id="ARBA00022670"/>
    </source>
</evidence>
<dbReference type="Gene3D" id="2.30.42.10">
    <property type="match status" value="1"/>
</dbReference>
<dbReference type="SMART" id="SM00245">
    <property type="entry name" value="TSPc"/>
    <property type="match status" value="1"/>
</dbReference>
<dbReference type="InterPro" id="IPR041489">
    <property type="entry name" value="PDZ_6"/>
</dbReference>
<name>A0A1F8F7L3_9BACT</name>
<dbReference type="Pfam" id="PF03572">
    <property type="entry name" value="Peptidase_S41"/>
    <property type="match status" value="1"/>
</dbReference>
<dbReference type="PANTHER" id="PTHR32060:SF30">
    <property type="entry name" value="CARBOXY-TERMINAL PROCESSING PROTEASE CTPA"/>
    <property type="match status" value="1"/>
</dbReference>
<gene>
    <name evidence="6" type="ORF">A3C61_01455</name>
</gene>
<evidence type="ECO:0000313" key="6">
    <source>
        <dbReference type="EMBL" id="OGN08269.1"/>
    </source>
</evidence>
<evidence type="ECO:0000256" key="1">
    <source>
        <dbReference type="ARBA" id="ARBA00009179"/>
    </source>
</evidence>
<keyword evidence="3" id="KW-0378">Hydrolase</keyword>
<dbReference type="SUPFAM" id="SSF52096">
    <property type="entry name" value="ClpP/crotonase"/>
    <property type="match status" value="1"/>
</dbReference>
<evidence type="ECO:0000259" key="5">
    <source>
        <dbReference type="PROSITE" id="PS50106"/>
    </source>
</evidence>
<dbReference type="GO" id="GO:0006508">
    <property type="term" value="P:proteolysis"/>
    <property type="evidence" value="ECO:0007669"/>
    <property type="project" value="UniProtKB-KW"/>
</dbReference>
<keyword evidence="2" id="KW-0645">Protease</keyword>
<dbReference type="Gene3D" id="3.90.226.10">
    <property type="entry name" value="2-enoyl-CoA Hydratase, Chain A, domain 1"/>
    <property type="match status" value="1"/>
</dbReference>